<dbReference type="HAMAP" id="MF_00003">
    <property type="entry name" value="RbfA"/>
    <property type="match status" value="1"/>
</dbReference>
<dbReference type="Proteomes" id="UP000252733">
    <property type="component" value="Unassembled WGS sequence"/>
</dbReference>
<dbReference type="InterPro" id="IPR000238">
    <property type="entry name" value="RbfA"/>
</dbReference>
<dbReference type="InterPro" id="IPR023799">
    <property type="entry name" value="RbfA_dom_sf"/>
</dbReference>
<dbReference type="PANTHER" id="PTHR33515:SF1">
    <property type="entry name" value="RIBOSOME-BINDING FACTOR A, CHLOROPLASTIC-RELATED"/>
    <property type="match status" value="1"/>
</dbReference>
<dbReference type="STRING" id="1168289.GCA_000259075_00626"/>
<protein>
    <recommendedName>
        <fullName evidence="2">Ribosome-binding factor A</fullName>
    </recommendedName>
</protein>
<dbReference type="OrthoDB" id="9811910at2"/>
<evidence type="ECO:0000313" key="3">
    <source>
        <dbReference type="EMBL" id="RCW31327.1"/>
    </source>
</evidence>
<dbReference type="Gene3D" id="3.30.300.20">
    <property type="match status" value="1"/>
</dbReference>
<reference evidence="3 4" key="1">
    <citation type="submission" date="2018-07" db="EMBL/GenBank/DDBJ databases">
        <title>Freshwater and sediment microbial communities from various areas in North America, analyzing microbe dynamics in response to fracking.</title>
        <authorList>
            <person name="Lamendella R."/>
        </authorList>
    </citation>
    <scope>NUCLEOTIDE SEQUENCE [LARGE SCALE GENOMIC DNA]</scope>
    <source>
        <strain evidence="3 4">160A</strain>
    </source>
</reference>
<comment type="function">
    <text evidence="2">One of several proteins that assist in the late maturation steps of the functional core of the 30S ribosomal subunit. Associates with free 30S ribosomal subunits (but not with 30S subunits that are part of 70S ribosomes or polysomes). Required for efficient processing of 16S rRNA. May interact with the 5'-terminal helix region of 16S rRNA.</text>
</comment>
<evidence type="ECO:0000313" key="4">
    <source>
        <dbReference type="Proteomes" id="UP000252733"/>
    </source>
</evidence>
<comment type="subunit">
    <text evidence="2">Monomer. Binds 30S ribosomal subunits, but not 50S ribosomal subunits or 70S ribosomes.</text>
</comment>
<dbReference type="NCBIfam" id="TIGR00082">
    <property type="entry name" value="rbfA"/>
    <property type="match status" value="1"/>
</dbReference>
<evidence type="ECO:0000256" key="2">
    <source>
        <dbReference type="HAMAP-Rule" id="MF_00003"/>
    </source>
</evidence>
<comment type="similarity">
    <text evidence="2">Belongs to the RbfA family.</text>
</comment>
<organism evidence="3 4">
    <name type="scientific">Marinilabilia salmonicolor</name>
    <dbReference type="NCBI Taxonomy" id="989"/>
    <lineage>
        <taxon>Bacteria</taxon>
        <taxon>Pseudomonadati</taxon>
        <taxon>Bacteroidota</taxon>
        <taxon>Bacteroidia</taxon>
        <taxon>Marinilabiliales</taxon>
        <taxon>Marinilabiliaceae</taxon>
        <taxon>Marinilabilia</taxon>
    </lineage>
</organism>
<evidence type="ECO:0000256" key="1">
    <source>
        <dbReference type="ARBA" id="ARBA00022517"/>
    </source>
</evidence>
<dbReference type="GO" id="GO:0005829">
    <property type="term" value="C:cytosol"/>
    <property type="evidence" value="ECO:0007669"/>
    <property type="project" value="TreeGrafter"/>
</dbReference>
<dbReference type="AlphaFoldDB" id="A0A2T0XS37"/>
<dbReference type="RefSeq" id="WP_106151760.1">
    <property type="nucleotide sequence ID" value="NZ_PVTS01000002.1"/>
</dbReference>
<name>A0A2T0XS37_9BACT</name>
<dbReference type="EMBL" id="QPIZ01000018">
    <property type="protein sequence ID" value="RCW31327.1"/>
    <property type="molecule type" value="Genomic_DNA"/>
</dbReference>
<gene>
    <name evidence="2" type="primary">rbfA</name>
    <name evidence="3" type="ORF">DFO77_11844</name>
</gene>
<proteinExistence type="inferred from homology"/>
<dbReference type="SUPFAM" id="SSF89919">
    <property type="entry name" value="Ribosome-binding factor A, RbfA"/>
    <property type="match status" value="1"/>
</dbReference>
<dbReference type="PANTHER" id="PTHR33515">
    <property type="entry name" value="RIBOSOME-BINDING FACTOR A, CHLOROPLASTIC-RELATED"/>
    <property type="match status" value="1"/>
</dbReference>
<sequence length="112" mass="12984">MDSTRQKKIGRLIQKDMSEMFQREVKEVTAGALVSVTVVRVTPDLGLARVYLSIFPTDRKQEVYEKIKEHASQIRFALGKRAGKQLRVIPELEFFIDDSLDYIDNIDRLLQE</sequence>
<dbReference type="InterPro" id="IPR015946">
    <property type="entry name" value="KH_dom-like_a/b"/>
</dbReference>
<comment type="caution">
    <text evidence="3">The sequence shown here is derived from an EMBL/GenBank/DDBJ whole genome shotgun (WGS) entry which is preliminary data.</text>
</comment>
<dbReference type="GO" id="GO:0043024">
    <property type="term" value="F:ribosomal small subunit binding"/>
    <property type="evidence" value="ECO:0007669"/>
    <property type="project" value="TreeGrafter"/>
</dbReference>
<accession>A0A2T0XS37</accession>
<dbReference type="GO" id="GO:0030490">
    <property type="term" value="P:maturation of SSU-rRNA"/>
    <property type="evidence" value="ECO:0007669"/>
    <property type="project" value="UniProtKB-UniRule"/>
</dbReference>
<keyword evidence="4" id="KW-1185">Reference proteome</keyword>
<dbReference type="Pfam" id="PF02033">
    <property type="entry name" value="RBFA"/>
    <property type="match status" value="1"/>
</dbReference>
<keyword evidence="1 2" id="KW-0690">Ribosome biogenesis</keyword>
<comment type="subcellular location">
    <subcellularLocation>
        <location evidence="2">Cytoplasm</location>
    </subcellularLocation>
</comment>
<keyword evidence="2" id="KW-0963">Cytoplasm</keyword>